<feature type="transmembrane region" description="Helical" evidence="1">
    <location>
        <begin position="293"/>
        <end position="311"/>
    </location>
</feature>
<feature type="transmembrane region" description="Helical" evidence="1">
    <location>
        <begin position="186"/>
        <end position="207"/>
    </location>
</feature>
<evidence type="ECO:0000313" key="2">
    <source>
        <dbReference type="EMBL" id="MBE9252660.1"/>
    </source>
</evidence>
<evidence type="ECO:0000256" key="1">
    <source>
        <dbReference type="SAM" id="Phobius"/>
    </source>
</evidence>
<evidence type="ECO:0000313" key="3">
    <source>
        <dbReference type="Proteomes" id="UP000658720"/>
    </source>
</evidence>
<keyword evidence="1" id="KW-1133">Transmembrane helix</keyword>
<organism evidence="2 3">
    <name type="scientific">Synechocystis salina LEGE 00031</name>
    <dbReference type="NCBI Taxonomy" id="1828736"/>
    <lineage>
        <taxon>Bacteria</taxon>
        <taxon>Bacillati</taxon>
        <taxon>Cyanobacteriota</taxon>
        <taxon>Cyanophyceae</taxon>
        <taxon>Synechococcales</taxon>
        <taxon>Merismopediaceae</taxon>
        <taxon>Synechocystis</taxon>
    </lineage>
</organism>
<feature type="transmembrane region" description="Helical" evidence="1">
    <location>
        <begin position="90"/>
        <end position="111"/>
    </location>
</feature>
<feature type="transmembrane region" description="Helical" evidence="1">
    <location>
        <begin position="317"/>
        <end position="338"/>
    </location>
</feature>
<reference evidence="2 3" key="1">
    <citation type="submission" date="2020-10" db="EMBL/GenBank/DDBJ databases">
        <authorList>
            <person name="Castelo-Branco R."/>
            <person name="Eusebio N."/>
            <person name="Adriana R."/>
            <person name="Vieira A."/>
            <person name="Brugerolle De Fraissinette N."/>
            <person name="Rezende De Castro R."/>
            <person name="Schneider M.P."/>
            <person name="Vasconcelos V."/>
            <person name="Leao P.N."/>
        </authorList>
    </citation>
    <scope>NUCLEOTIDE SEQUENCE [LARGE SCALE GENOMIC DNA]</scope>
    <source>
        <strain evidence="2 3">LEGE 00031</strain>
    </source>
</reference>
<feature type="transmembrane region" description="Helical" evidence="1">
    <location>
        <begin position="213"/>
        <end position="234"/>
    </location>
</feature>
<dbReference type="Proteomes" id="UP000658720">
    <property type="component" value="Unassembled WGS sequence"/>
</dbReference>
<protein>
    <submittedName>
        <fullName evidence="2">DUF2157 domain-containing protein</fullName>
    </submittedName>
</protein>
<comment type="caution">
    <text evidence="2">The sequence shown here is derived from an EMBL/GenBank/DDBJ whole genome shotgun (WGS) entry which is preliminary data.</text>
</comment>
<feature type="transmembrane region" description="Helical" evidence="1">
    <location>
        <begin position="246"/>
        <end position="264"/>
    </location>
</feature>
<keyword evidence="1" id="KW-0472">Membrane</keyword>
<feature type="transmembrane region" description="Helical" evidence="1">
    <location>
        <begin position="63"/>
        <end position="84"/>
    </location>
</feature>
<keyword evidence="3" id="KW-1185">Reference proteome</keyword>
<sequence>MEENWGMNITKTDLVWAIEQGYLSAEQAEQLWQAWTEHKGLLAMEEERENSDSPPLRFDFANVAFYFGALIVIVAMVFLGTIVWDALGGFGLFTVAVVYAVGLTLVGQWLYFQQKLPVPGGLLITIAVWMTPLAIYGLQRGFGLISLDDPSVYRNLSTWLVSGRFPLAMGTIIASLLALRFIHFPFLTFPLAFCLWFLSIDIPPLIYGETVSFTTAAHLTLGFGIVCLAIAYGVDLRWRRSRGDYSFWLYLFGLISFWFSLLATGQDTEWYRLLFCLINLGLMAFSILLKRRLFMVFGVIGVFGYISYLAFQVFADSLLFPFALSALGLAIIAVGVLYQKHYRVVEAYFDNLLPPQWRNFLPRER</sequence>
<keyword evidence="1" id="KW-0812">Transmembrane</keyword>
<feature type="transmembrane region" description="Helical" evidence="1">
    <location>
        <begin position="270"/>
        <end position="288"/>
    </location>
</feature>
<name>A0ABR9VMT7_9SYNC</name>
<feature type="transmembrane region" description="Helical" evidence="1">
    <location>
        <begin position="158"/>
        <end position="179"/>
    </location>
</feature>
<accession>A0ABR9VMT7</accession>
<proteinExistence type="predicted"/>
<dbReference type="EMBL" id="JADEVV010000004">
    <property type="protein sequence ID" value="MBE9252660.1"/>
    <property type="molecule type" value="Genomic_DNA"/>
</dbReference>
<feature type="transmembrane region" description="Helical" evidence="1">
    <location>
        <begin position="118"/>
        <end position="138"/>
    </location>
</feature>
<gene>
    <name evidence="2" type="ORF">IQ217_02090</name>
</gene>